<evidence type="ECO:0000259" key="12">
    <source>
        <dbReference type="SMART" id="SM00382"/>
    </source>
</evidence>
<dbReference type="InterPro" id="IPR050238">
    <property type="entry name" value="DNA_Rep/Repair_Clamp_Loader"/>
</dbReference>
<comment type="similarity">
    <text evidence="1 11">Belongs to the DnaX/STICHEL family.</text>
</comment>
<dbReference type="RefSeq" id="WP_090630003.1">
    <property type="nucleotide sequence ID" value="NZ_FOCP01000007.1"/>
</dbReference>
<reference evidence="13 14" key="1">
    <citation type="submission" date="2016-10" db="EMBL/GenBank/DDBJ databases">
        <authorList>
            <person name="de Groot N.N."/>
        </authorList>
    </citation>
    <scope>NUCLEOTIDE SEQUENCE [LARGE SCALE GENOMIC DNA]</scope>
    <source>
        <strain evidence="13 14">Nm22</strain>
    </source>
</reference>
<dbReference type="CDD" id="cd18137">
    <property type="entry name" value="HLD_clamp_pol_III_gamma_tau"/>
    <property type="match status" value="1"/>
</dbReference>
<name>A0A1H8DMP3_9PROT</name>
<keyword evidence="2 11" id="KW-0808">Transferase</keyword>
<dbReference type="NCBIfam" id="TIGR02397">
    <property type="entry name" value="dnaX_nterm"/>
    <property type="match status" value="1"/>
</dbReference>
<dbReference type="Pfam" id="PF13177">
    <property type="entry name" value="DNA_pol3_delta2"/>
    <property type="match status" value="1"/>
</dbReference>
<gene>
    <name evidence="11" type="primary">dnaX</name>
    <name evidence="13" type="ORF">SAMN05216325_10764</name>
</gene>
<dbReference type="NCBIfam" id="NF004046">
    <property type="entry name" value="PRK05563.1"/>
    <property type="match status" value="1"/>
</dbReference>
<dbReference type="Pfam" id="PF12169">
    <property type="entry name" value="DNA_pol3_gamma3"/>
    <property type="match status" value="1"/>
</dbReference>
<accession>A0A1H8DMP3</accession>
<dbReference type="InterPro" id="IPR021029">
    <property type="entry name" value="DNA_pol_III_tau_dom-5"/>
</dbReference>
<dbReference type="PANTHER" id="PTHR11669:SF0">
    <property type="entry name" value="PROTEIN STICHEL-LIKE 2"/>
    <property type="match status" value="1"/>
</dbReference>
<dbReference type="Pfam" id="PF12170">
    <property type="entry name" value="DNA_pol3_tau_5"/>
    <property type="match status" value="1"/>
</dbReference>
<keyword evidence="9 11" id="KW-0239">DNA-directed DNA polymerase</keyword>
<dbReference type="FunFam" id="1.20.272.10:FF:000003">
    <property type="entry name" value="DNA polymerase III subunit gamma/tau"/>
    <property type="match status" value="1"/>
</dbReference>
<dbReference type="GO" id="GO:0009360">
    <property type="term" value="C:DNA polymerase III complex"/>
    <property type="evidence" value="ECO:0007669"/>
    <property type="project" value="InterPro"/>
</dbReference>
<dbReference type="InterPro" id="IPR012763">
    <property type="entry name" value="DNA_pol_III_sug/sutau_N"/>
</dbReference>
<evidence type="ECO:0000256" key="5">
    <source>
        <dbReference type="ARBA" id="ARBA00022723"/>
    </source>
</evidence>
<dbReference type="PRINTS" id="PR00300">
    <property type="entry name" value="CLPPROTEASEA"/>
</dbReference>
<dbReference type="Gene3D" id="3.30.300.150">
    <property type="entry name" value="DNA polymerase III, tau subunit, domain V"/>
    <property type="match status" value="1"/>
</dbReference>
<evidence type="ECO:0000256" key="11">
    <source>
        <dbReference type="RuleBase" id="RU364063"/>
    </source>
</evidence>
<evidence type="ECO:0000256" key="4">
    <source>
        <dbReference type="ARBA" id="ARBA00022705"/>
    </source>
</evidence>
<evidence type="ECO:0000256" key="6">
    <source>
        <dbReference type="ARBA" id="ARBA00022741"/>
    </source>
</evidence>
<dbReference type="InterPro" id="IPR003593">
    <property type="entry name" value="AAA+_ATPase"/>
</dbReference>
<dbReference type="Gene3D" id="1.20.272.10">
    <property type="match status" value="1"/>
</dbReference>
<evidence type="ECO:0000256" key="3">
    <source>
        <dbReference type="ARBA" id="ARBA00022695"/>
    </source>
</evidence>
<dbReference type="FunFam" id="3.40.50.300:FF:000014">
    <property type="entry name" value="DNA polymerase III subunit gamma/tau"/>
    <property type="match status" value="1"/>
</dbReference>
<evidence type="ECO:0000256" key="7">
    <source>
        <dbReference type="ARBA" id="ARBA00022833"/>
    </source>
</evidence>
<organism evidence="13 14">
    <name type="scientific">Nitrosomonas marina</name>
    <dbReference type="NCBI Taxonomy" id="917"/>
    <lineage>
        <taxon>Bacteria</taxon>
        <taxon>Pseudomonadati</taxon>
        <taxon>Pseudomonadota</taxon>
        <taxon>Betaproteobacteria</taxon>
        <taxon>Nitrosomonadales</taxon>
        <taxon>Nitrosomonadaceae</taxon>
        <taxon>Nitrosomonas</taxon>
    </lineage>
</organism>
<dbReference type="InterPro" id="IPR001270">
    <property type="entry name" value="ClpA/B"/>
</dbReference>
<keyword evidence="4 11" id="KW-0235">DNA replication</keyword>
<comment type="function">
    <text evidence="11">DNA polymerase III is a complex, multichain enzyme responsible for most of the replicative synthesis in bacteria. This DNA polymerase also exhibits 3' to 5' exonuclease activity.</text>
</comment>
<dbReference type="Pfam" id="PF22608">
    <property type="entry name" value="DNAX_ATPase_lid"/>
    <property type="match status" value="1"/>
</dbReference>
<dbReference type="GO" id="GO:0005524">
    <property type="term" value="F:ATP binding"/>
    <property type="evidence" value="ECO:0007669"/>
    <property type="project" value="UniProtKB-KW"/>
</dbReference>
<dbReference type="STRING" id="917.SAMN05216326_10520"/>
<comment type="subunit">
    <text evidence="11">DNA polymerase III contains a core (composed of alpha, epsilon and theta chains) that associates with a tau subunit. This core dimerizes to form the POLIII' complex. PolIII' associates with the gamma complex (composed of gamma, delta, delta', psi and chi chains) and with the beta chain to form the complete DNA polymerase III complex.</text>
</comment>
<evidence type="ECO:0000256" key="10">
    <source>
        <dbReference type="ARBA" id="ARBA00049244"/>
    </source>
</evidence>
<evidence type="ECO:0000313" key="14">
    <source>
        <dbReference type="Proteomes" id="UP000199459"/>
    </source>
</evidence>
<keyword evidence="7" id="KW-0862">Zinc</keyword>
<dbReference type="AlphaFoldDB" id="A0A1H8DMP3"/>
<evidence type="ECO:0000313" key="13">
    <source>
        <dbReference type="EMBL" id="SEN07787.1"/>
    </source>
</evidence>
<dbReference type="InterPro" id="IPR038249">
    <property type="entry name" value="PolIII_tau_V_sf"/>
</dbReference>
<dbReference type="Proteomes" id="UP000199459">
    <property type="component" value="Unassembled WGS sequence"/>
</dbReference>
<dbReference type="GO" id="GO:0046872">
    <property type="term" value="F:metal ion binding"/>
    <property type="evidence" value="ECO:0007669"/>
    <property type="project" value="UniProtKB-KW"/>
</dbReference>
<dbReference type="NCBIfam" id="NF005942">
    <property type="entry name" value="PRK07994.1"/>
    <property type="match status" value="1"/>
</dbReference>
<dbReference type="SUPFAM" id="SSF52540">
    <property type="entry name" value="P-loop containing nucleoside triphosphate hydrolases"/>
    <property type="match status" value="1"/>
</dbReference>
<dbReference type="Gene3D" id="3.40.50.300">
    <property type="entry name" value="P-loop containing nucleotide triphosphate hydrolases"/>
    <property type="match status" value="1"/>
</dbReference>
<dbReference type="OrthoDB" id="9810148at2"/>
<evidence type="ECO:0000256" key="8">
    <source>
        <dbReference type="ARBA" id="ARBA00022840"/>
    </source>
</evidence>
<dbReference type="InterPro" id="IPR008921">
    <property type="entry name" value="DNA_pol3_clamp-load_cplx_C"/>
</dbReference>
<dbReference type="SUPFAM" id="SSF48019">
    <property type="entry name" value="post-AAA+ oligomerization domain-like"/>
    <property type="match status" value="1"/>
</dbReference>
<proteinExistence type="inferred from homology"/>
<keyword evidence="8 11" id="KW-0067">ATP-binding</keyword>
<sequence length="545" mass="59508">MSQSQVLARKWRPKSFSELTGQDHVVRALTNALAHNRLHHAYLFTGTRGVGKTTVARILAKALNCETGITAAPCGNCSACTQIDHGHFIDLIELDAASNTQVDHMRDLLENALYAPTGARFKIYIIDEVHMLSKSAFNAMLKTLEEPPAHVKFILATTDPQKIPVTVLSRCLQFNLKQIPVALITEHLKLILTHEGIPVDGAALTLIAQAAQGSMRDALSILDQAIAFGEGNVTEQSVRNMLGAVDQHYLHDLLDALKQKNGSQMLAIADEIASHGLSFDTVLHDVSALLHQVALAQAVPQSVHEDMPAYQRIKEFAETFTAEDIQLFYQIALHGRRDLSLAPDEFSGFTMTLVRMLAFMPDNPPLNPAIQQVTSTHEQPGTINTFNGSAQTSHTMIASGSSASVEKLPAAQKMSATAPVSNWHDLVKQLNLIGMAKMLAQHSEAKLLSTDTIELLVPDAHKHLLDKKYQNAIQTALNDHFGKPVALSFKVGSITGMTPVALQQLENQQKQTEAIAAIEKDPVVQDLVDSFDAKIIESSIKPIRN</sequence>
<dbReference type="GO" id="GO:0003887">
    <property type="term" value="F:DNA-directed DNA polymerase activity"/>
    <property type="evidence" value="ECO:0007669"/>
    <property type="project" value="UniProtKB-KW"/>
</dbReference>
<dbReference type="PANTHER" id="PTHR11669">
    <property type="entry name" value="REPLICATION FACTOR C / DNA POLYMERASE III GAMMA-TAU SUBUNIT"/>
    <property type="match status" value="1"/>
</dbReference>
<dbReference type="GO" id="GO:0006261">
    <property type="term" value="P:DNA-templated DNA replication"/>
    <property type="evidence" value="ECO:0007669"/>
    <property type="project" value="TreeGrafter"/>
</dbReference>
<keyword evidence="5" id="KW-0479">Metal-binding</keyword>
<dbReference type="FunFam" id="1.10.8.60:FF:000013">
    <property type="entry name" value="DNA polymerase III subunit gamma/tau"/>
    <property type="match status" value="1"/>
</dbReference>
<keyword evidence="6 11" id="KW-0547">Nucleotide-binding</keyword>
<comment type="catalytic activity">
    <reaction evidence="10 11">
        <text>DNA(n) + a 2'-deoxyribonucleoside 5'-triphosphate = DNA(n+1) + diphosphate</text>
        <dbReference type="Rhea" id="RHEA:22508"/>
        <dbReference type="Rhea" id="RHEA-COMP:17339"/>
        <dbReference type="Rhea" id="RHEA-COMP:17340"/>
        <dbReference type="ChEBI" id="CHEBI:33019"/>
        <dbReference type="ChEBI" id="CHEBI:61560"/>
        <dbReference type="ChEBI" id="CHEBI:173112"/>
        <dbReference type="EC" id="2.7.7.7"/>
    </reaction>
</comment>
<dbReference type="Gene3D" id="1.10.8.60">
    <property type="match status" value="1"/>
</dbReference>
<dbReference type="CDD" id="cd00009">
    <property type="entry name" value="AAA"/>
    <property type="match status" value="1"/>
</dbReference>
<keyword evidence="3 11" id="KW-0548">Nucleotidyltransferase</keyword>
<dbReference type="GO" id="GO:0003677">
    <property type="term" value="F:DNA binding"/>
    <property type="evidence" value="ECO:0007669"/>
    <property type="project" value="InterPro"/>
</dbReference>
<dbReference type="InterPro" id="IPR045085">
    <property type="entry name" value="HLD_clamp_pol_III_gamma_tau"/>
</dbReference>
<dbReference type="SMART" id="SM00382">
    <property type="entry name" value="AAA"/>
    <property type="match status" value="1"/>
</dbReference>
<dbReference type="EC" id="2.7.7.7" evidence="11"/>
<evidence type="ECO:0000256" key="1">
    <source>
        <dbReference type="ARBA" id="ARBA00006360"/>
    </source>
</evidence>
<dbReference type="InterPro" id="IPR022754">
    <property type="entry name" value="DNA_pol_III_gamma-3"/>
</dbReference>
<dbReference type="InterPro" id="IPR027417">
    <property type="entry name" value="P-loop_NTPase"/>
</dbReference>
<evidence type="ECO:0000256" key="9">
    <source>
        <dbReference type="ARBA" id="ARBA00022932"/>
    </source>
</evidence>
<feature type="domain" description="AAA+ ATPase" evidence="12">
    <location>
        <begin position="38"/>
        <end position="180"/>
    </location>
</feature>
<dbReference type="EMBL" id="FOCP01000007">
    <property type="protein sequence ID" value="SEN07787.1"/>
    <property type="molecule type" value="Genomic_DNA"/>
</dbReference>
<evidence type="ECO:0000256" key="2">
    <source>
        <dbReference type="ARBA" id="ARBA00022679"/>
    </source>
</evidence>
<protein>
    <recommendedName>
        <fullName evidence="11">DNA polymerase III subunit gamma/tau</fullName>
        <ecNumber evidence="11">2.7.7.7</ecNumber>
    </recommendedName>
</protein>